<accession>A0A9P7UKQ3</accession>
<organism evidence="1 2">
    <name type="scientific">Marasmius oreades</name>
    <name type="common">fairy-ring Marasmius</name>
    <dbReference type="NCBI Taxonomy" id="181124"/>
    <lineage>
        <taxon>Eukaryota</taxon>
        <taxon>Fungi</taxon>
        <taxon>Dikarya</taxon>
        <taxon>Basidiomycota</taxon>
        <taxon>Agaricomycotina</taxon>
        <taxon>Agaricomycetes</taxon>
        <taxon>Agaricomycetidae</taxon>
        <taxon>Agaricales</taxon>
        <taxon>Marasmiineae</taxon>
        <taxon>Marasmiaceae</taxon>
        <taxon>Marasmius</taxon>
    </lineage>
</organism>
<dbReference type="Proteomes" id="UP001049176">
    <property type="component" value="Chromosome 11"/>
</dbReference>
<dbReference type="KEGG" id="more:E1B28_003521"/>
<evidence type="ECO:0000313" key="2">
    <source>
        <dbReference type="Proteomes" id="UP001049176"/>
    </source>
</evidence>
<gene>
    <name evidence="1" type="ORF">E1B28_003521</name>
</gene>
<dbReference type="AlphaFoldDB" id="A0A9P7UKQ3"/>
<keyword evidence="2" id="KW-1185">Reference proteome</keyword>
<protein>
    <submittedName>
        <fullName evidence="1">Uncharacterized protein</fullName>
    </submittedName>
</protein>
<dbReference type="GeneID" id="66072597"/>
<comment type="caution">
    <text evidence="1">The sequence shown here is derived from an EMBL/GenBank/DDBJ whole genome shotgun (WGS) entry which is preliminary data.</text>
</comment>
<sequence>MKSTICDSCRSDIPLRVPVLPIKNHLFRSDYVPTGVEVNEHSRALEDERNLLEYCDQEIVRISQLLGDLKRERKHIMERIPLRKTFLSPTRRIPVEIWRGIFSLGTARPYTPALMIYYVFVPTGIVSSPDSLNSGLLSSYAEISAKISPVISPIFSGSLATPP</sequence>
<reference evidence="1" key="1">
    <citation type="journal article" date="2021" name="Genome Biol. Evol.">
        <title>The assembled and annotated genome of the fairy-ring fungus Marasmius oreades.</title>
        <authorList>
            <person name="Hiltunen M."/>
            <person name="Ament-Velasquez S.L."/>
            <person name="Johannesson H."/>
        </authorList>
    </citation>
    <scope>NUCLEOTIDE SEQUENCE</scope>
    <source>
        <strain evidence="1">03SP1</strain>
    </source>
</reference>
<proteinExistence type="predicted"/>
<dbReference type="RefSeq" id="XP_043002469.1">
    <property type="nucleotide sequence ID" value="XM_043160512.1"/>
</dbReference>
<dbReference type="EMBL" id="CM032191">
    <property type="protein sequence ID" value="KAG7085998.1"/>
    <property type="molecule type" value="Genomic_DNA"/>
</dbReference>
<evidence type="ECO:0000313" key="1">
    <source>
        <dbReference type="EMBL" id="KAG7085998.1"/>
    </source>
</evidence>
<name>A0A9P7UKQ3_9AGAR</name>